<dbReference type="EMBL" id="CP034460">
    <property type="protein sequence ID" value="QBM90250.1"/>
    <property type="molecule type" value="Genomic_DNA"/>
</dbReference>
<dbReference type="AlphaFoldDB" id="A0A4P6XRY9"/>
<organism evidence="2 3">
    <name type="scientific">Metschnikowia aff. pulcherrima</name>
    <dbReference type="NCBI Taxonomy" id="2163413"/>
    <lineage>
        <taxon>Eukaryota</taxon>
        <taxon>Fungi</taxon>
        <taxon>Dikarya</taxon>
        <taxon>Ascomycota</taxon>
        <taxon>Saccharomycotina</taxon>
        <taxon>Pichiomycetes</taxon>
        <taxon>Metschnikowiaceae</taxon>
        <taxon>Metschnikowia</taxon>
    </lineage>
</organism>
<reference evidence="3" key="1">
    <citation type="submission" date="2019-03" db="EMBL/GenBank/DDBJ databases">
        <title>Snf2 controls pulcherriminic acid biosynthesis and connects pigmentation and antifungal activity of the yeast Metschnikowia pulcherrima.</title>
        <authorList>
            <person name="Gore-Lloyd D."/>
            <person name="Sumann I."/>
            <person name="Brachmann A.O."/>
            <person name="Schneeberger K."/>
            <person name="Ortiz-Merino R.A."/>
            <person name="Moreno-Beltran M."/>
            <person name="Schlaefli M."/>
            <person name="Kirner P."/>
            <person name="Santos Kron A."/>
            <person name="Wolfe K.H."/>
            <person name="Piel J."/>
            <person name="Ahrens C.H."/>
            <person name="Henk D."/>
            <person name="Freimoser F.M."/>
        </authorList>
    </citation>
    <scope>NUCLEOTIDE SEQUENCE [LARGE SCALE GENOMIC DNA]</scope>
    <source>
        <strain evidence="3">APC 1.2</strain>
    </source>
</reference>
<keyword evidence="3" id="KW-1185">Reference proteome</keyword>
<feature type="region of interest" description="Disordered" evidence="1">
    <location>
        <begin position="82"/>
        <end position="104"/>
    </location>
</feature>
<proteinExistence type="predicted"/>
<accession>A0A4P6XRY9</accession>
<gene>
    <name evidence="2" type="ORF">METSCH_E04940</name>
</gene>
<evidence type="ECO:0000256" key="1">
    <source>
        <dbReference type="SAM" id="MobiDB-lite"/>
    </source>
</evidence>
<protein>
    <submittedName>
        <fullName evidence="2">Uncharacterized protein</fullName>
    </submittedName>
</protein>
<evidence type="ECO:0000313" key="2">
    <source>
        <dbReference type="EMBL" id="QBM90250.1"/>
    </source>
</evidence>
<evidence type="ECO:0000313" key="3">
    <source>
        <dbReference type="Proteomes" id="UP000292447"/>
    </source>
</evidence>
<dbReference type="Proteomes" id="UP000292447">
    <property type="component" value="Chromosome V"/>
</dbReference>
<sequence length="841" mass="97757">MIKLAHQHAALSIPSSHCVLLNQLELPTASAHPPIRLFKHGSYRYLRSWPFNSSRNFHNDQILRHALNELAFITDHSCTNGVQATRESPRKPHGPNSFSSRYPTRNVSQHHVNFSNPRVPFVKIKRDFGLYSRNSETFSNVPNRIYRFLQKETKMLSETLGMDQNFGLNPINTSHLNESIQKELGQQMDDYNRLVVLLSHHPLAVPYLTLLEFYNSIPRVLPADKEALLKTLMFNNAWDEFWTIIFSENTSLSDLEETVDLICTFLTTNKSMELGLWLALESAKKQAPNRNIFNPICELFQYKLGINLEKFSLFHQIIAAPSFSSVESLLEMQLDTKMNETKSRLTDLKAFSIIKCALASSSDVSASLIIGQCSRHPDLYKIPGFTSMILTKIPDPHLASYFASHRASLYNERDLYYLIQMTHAERHYQLYLALCQSVRKGLIQSDYVINCFVMKTHLVSENVFSSLIKKHYRLINAETFSNVFISLIKTSEGRHVLRTISRRQNQKFADLVDKVIHATSDSSMLVYLLELSSKNERTITREILKRLRPQKDHIEIFLKHKSTEYNLTEIWRYGIRENLLDESNTGELFQKIIMKSWNVNSCLNRSKARDETDIDRDFREQFKNSTSGEKRRLKARLQAMAQALSLADASQIADTFNNLNTFLFRGKRFVIRDKFGKEYILNHLLKFTVKFVFRSDEYEKSAYKMKSILKGLNFDSIVMQASIFKYMTMHKPRISLSILENYKQKRRVLHRLIMSDIEEAILTSNKMAKRDRLQLFREFQRKKAQFGISTQLHLGSMTLMGNLMFDVARETKDTNEFDDFIRMAYRKGVPANVIKAWSDKR</sequence>
<name>A0A4P6XRY9_9ASCO</name>